<gene>
    <name evidence="9" type="ORF">P255_00116</name>
</gene>
<keyword evidence="5 8" id="KW-0732">Signal</keyword>
<protein>
    <recommendedName>
        <fullName evidence="11">Long-chain fatty acid transporter</fullName>
    </recommendedName>
</protein>
<sequence length="419" mass="44726">MKLKPQFLALVATLPFFATNAFATNGYFMNAYSVTSQGNSGTSIANFQDSLTIASNPAGLSWIGQRFDASATLFMPDREADIVGNGAGADGHYDGNSRKSFVIPSFGYSHPVNDQLTAGIAVYGNGGMDTNYKKNPYASFNNTGSAGVSLSQLFISPALSWKYADNQSIALAANILYQRFQAKGIGGDVFGGFSQDKNAMSNRGNDDSTGVGARIGWSAKVNDRLTVGATYASKIHASRFKKYEGLFAENGSFDVPENYGVGLNYQLTPTLSVAADYQRINYSDVKSVGNQLDVAQVMAGNTFGTANGPGFGWKDINVYKISATYQALPKLTLRAGYSYNDQPVQANQAFLNILAPGVVQQHVSVGATWNIDPKQEVSLAYTRALEKTVHGSISPAFGGGQANLSMDQDILGVSYGLKF</sequence>
<organism evidence="9 10">
    <name type="scientific">Acinetobacter brisouii CIP 110357</name>
    <dbReference type="NCBI Taxonomy" id="1341683"/>
    <lineage>
        <taxon>Bacteria</taxon>
        <taxon>Pseudomonadati</taxon>
        <taxon>Pseudomonadota</taxon>
        <taxon>Gammaproteobacteria</taxon>
        <taxon>Moraxellales</taxon>
        <taxon>Moraxellaceae</taxon>
        <taxon>Acinetobacter</taxon>
    </lineage>
</organism>
<dbReference type="Proteomes" id="UP000018418">
    <property type="component" value="Unassembled WGS sequence"/>
</dbReference>
<evidence type="ECO:0000256" key="7">
    <source>
        <dbReference type="ARBA" id="ARBA00023237"/>
    </source>
</evidence>
<dbReference type="OrthoDB" id="19849at2"/>
<evidence type="ECO:0000256" key="1">
    <source>
        <dbReference type="ARBA" id="ARBA00004571"/>
    </source>
</evidence>
<keyword evidence="7" id="KW-0998">Cell outer membrane</keyword>
<dbReference type="InterPro" id="IPR005017">
    <property type="entry name" value="OMPP1/FadL/TodX"/>
</dbReference>
<evidence type="ECO:0000256" key="2">
    <source>
        <dbReference type="ARBA" id="ARBA00008163"/>
    </source>
</evidence>
<keyword evidence="6" id="KW-0472">Membrane</keyword>
<dbReference type="STRING" id="396323.VH98_05605"/>
<keyword evidence="3" id="KW-1134">Transmembrane beta strand</keyword>
<evidence type="ECO:0000256" key="4">
    <source>
        <dbReference type="ARBA" id="ARBA00022692"/>
    </source>
</evidence>
<feature type="chain" id="PRO_5004710696" description="Long-chain fatty acid transporter" evidence="8">
    <location>
        <begin position="24"/>
        <end position="419"/>
    </location>
</feature>
<evidence type="ECO:0000256" key="6">
    <source>
        <dbReference type="ARBA" id="ARBA00023136"/>
    </source>
</evidence>
<dbReference type="RefSeq" id="WP_004898955.1">
    <property type="nucleotide sequence ID" value="NZ_BBTI01000003.1"/>
</dbReference>
<dbReference type="PANTHER" id="PTHR35093:SF8">
    <property type="entry name" value="OUTER MEMBRANE PROTEIN NMB0088-RELATED"/>
    <property type="match status" value="1"/>
</dbReference>
<dbReference type="GO" id="GO:0015483">
    <property type="term" value="F:long-chain fatty acid transporting porin activity"/>
    <property type="evidence" value="ECO:0007669"/>
    <property type="project" value="TreeGrafter"/>
</dbReference>
<evidence type="ECO:0000256" key="8">
    <source>
        <dbReference type="SAM" id="SignalP"/>
    </source>
</evidence>
<evidence type="ECO:0000313" key="10">
    <source>
        <dbReference type="Proteomes" id="UP000018418"/>
    </source>
</evidence>
<comment type="similarity">
    <text evidence="2">Belongs to the OmpP1/FadL family.</text>
</comment>
<dbReference type="EMBL" id="AYEU01000001">
    <property type="protein sequence ID" value="ESK53008.1"/>
    <property type="molecule type" value="Genomic_DNA"/>
</dbReference>
<reference evidence="9 10" key="1">
    <citation type="submission" date="2013-10" db="EMBL/GenBank/DDBJ databases">
        <title>The Genome Sequence of Acinetobacter brisouii CIP 110357.</title>
        <authorList>
            <consortium name="The Broad Institute Genomics Platform"/>
            <consortium name="The Broad Institute Genome Sequencing Center for Infectious Disease"/>
            <person name="Cerqueira G."/>
            <person name="Feldgarden M."/>
            <person name="Courvalin P."/>
            <person name="Grillot-Courvalin C."/>
            <person name="Clermont D."/>
            <person name="Rocha E."/>
            <person name="Yoon E.-J."/>
            <person name="Nemec A."/>
            <person name="Young S.K."/>
            <person name="Zeng Q."/>
            <person name="Gargeya S."/>
            <person name="Fitzgerald M."/>
            <person name="Abouelleil A."/>
            <person name="Alvarado L."/>
            <person name="Berlin A.M."/>
            <person name="Chapman S.B."/>
            <person name="Gainer-Dewar J."/>
            <person name="Goldberg J."/>
            <person name="Gnerre S."/>
            <person name="Griggs A."/>
            <person name="Gujja S."/>
            <person name="Hansen M."/>
            <person name="Howarth C."/>
            <person name="Imamovic A."/>
            <person name="Ireland A."/>
            <person name="Larimer J."/>
            <person name="McCowan C."/>
            <person name="Murphy C."/>
            <person name="Pearson M."/>
            <person name="Poon T.W."/>
            <person name="Priest M."/>
            <person name="Roberts A."/>
            <person name="Saif S."/>
            <person name="Shea T."/>
            <person name="Sykes S."/>
            <person name="Wortman J."/>
            <person name="Nusbaum C."/>
            <person name="Birren B."/>
        </authorList>
    </citation>
    <scope>NUCLEOTIDE SEQUENCE [LARGE SCALE GENOMIC DNA]</scope>
    <source>
        <strain evidence="9 10">CIP 110357</strain>
    </source>
</reference>
<feature type="signal peptide" evidence="8">
    <location>
        <begin position="1"/>
        <end position="23"/>
    </location>
</feature>
<keyword evidence="4" id="KW-0812">Transmembrane</keyword>
<dbReference type="GO" id="GO:0009279">
    <property type="term" value="C:cell outer membrane"/>
    <property type="evidence" value="ECO:0007669"/>
    <property type="project" value="UniProtKB-SubCell"/>
</dbReference>
<evidence type="ECO:0000256" key="3">
    <source>
        <dbReference type="ARBA" id="ARBA00022452"/>
    </source>
</evidence>
<dbReference type="Gene3D" id="2.40.160.60">
    <property type="entry name" value="Outer membrane protein transport protein (OMPP1/FadL/TodX)"/>
    <property type="match status" value="1"/>
</dbReference>
<name>V2UEL7_9GAMM</name>
<keyword evidence="10" id="KW-1185">Reference proteome</keyword>
<accession>V2UEL7</accession>
<dbReference type="HOGENOM" id="CLU_035981_1_0_6"/>
<dbReference type="SUPFAM" id="SSF56935">
    <property type="entry name" value="Porins"/>
    <property type="match status" value="1"/>
</dbReference>
<comment type="subcellular location">
    <subcellularLocation>
        <location evidence="1">Cell outer membrane</location>
        <topology evidence="1">Multi-pass membrane protein</topology>
    </subcellularLocation>
</comment>
<evidence type="ECO:0000256" key="5">
    <source>
        <dbReference type="ARBA" id="ARBA00022729"/>
    </source>
</evidence>
<evidence type="ECO:0008006" key="11">
    <source>
        <dbReference type="Google" id="ProtNLM"/>
    </source>
</evidence>
<comment type="caution">
    <text evidence="9">The sequence shown here is derived from an EMBL/GenBank/DDBJ whole genome shotgun (WGS) entry which is preliminary data.</text>
</comment>
<dbReference type="PATRIC" id="fig|1341683.3.peg.115"/>
<dbReference type="PANTHER" id="PTHR35093">
    <property type="entry name" value="OUTER MEMBRANE PROTEIN NMB0088-RELATED"/>
    <property type="match status" value="1"/>
</dbReference>
<evidence type="ECO:0000313" key="9">
    <source>
        <dbReference type="EMBL" id="ESK53008.1"/>
    </source>
</evidence>
<dbReference type="Pfam" id="PF03349">
    <property type="entry name" value="Toluene_X"/>
    <property type="match status" value="1"/>
</dbReference>
<dbReference type="AlphaFoldDB" id="V2UEL7"/>
<proteinExistence type="inferred from homology"/>